<organism evidence="9 10">
    <name type="scientific">Corynebacterium felinum</name>
    <dbReference type="NCBI Taxonomy" id="131318"/>
    <lineage>
        <taxon>Bacteria</taxon>
        <taxon>Bacillati</taxon>
        <taxon>Actinomycetota</taxon>
        <taxon>Actinomycetes</taxon>
        <taxon>Mycobacteriales</taxon>
        <taxon>Corynebacteriaceae</taxon>
        <taxon>Corynebacterium</taxon>
    </lineage>
</organism>
<dbReference type="InterPro" id="IPR000522">
    <property type="entry name" value="ABC_transptr_permease_BtuC"/>
</dbReference>
<keyword evidence="7 8" id="KW-0472">Membrane</keyword>
<comment type="caution">
    <text evidence="9">The sequence shown here is derived from an EMBL/GenBank/DDBJ whole genome shotgun (WGS) entry which is preliminary data.</text>
</comment>
<protein>
    <submittedName>
        <fullName evidence="9">Iron complex transport system permease protein</fullName>
    </submittedName>
</protein>
<evidence type="ECO:0000256" key="6">
    <source>
        <dbReference type="ARBA" id="ARBA00022989"/>
    </source>
</evidence>
<dbReference type="SUPFAM" id="SSF81345">
    <property type="entry name" value="ABC transporter involved in vitamin B12 uptake, BtuC"/>
    <property type="match status" value="1"/>
</dbReference>
<evidence type="ECO:0000256" key="3">
    <source>
        <dbReference type="ARBA" id="ARBA00022448"/>
    </source>
</evidence>
<dbReference type="Pfam" id="PF01032">
    <property type="entry name" value="FecCD"/>
    <property type="match status" value="1"/>
</dbReference>
<dbReference type="CDD" id="cd06550">
    <property type="entry name" value="TM_ABC_iron-siderophores_like"/>
    <property type="match status" value="1"/>
</dbReference>
<keyword evidence="4" id="KW-1003">Cell membrane</keyword>
<feature type="transmembrane region" description="Helical" evidence="8">
    <location>
        <begin position="118"/>
        <end position="137"/>
    </location>
</feature>
<gene>
    <name evidence="9" type="ORF">J2S37_000372</name>
</gene>
<evidence type="ECO:0000256" key="2">
    <source>
        <dbReference type="ARBA" id="ARBA00007935"/>
    </source>
</evidence>
<keyword evidence="6 8" id="KW-1133">Transmembrane helix</keyword>
<sequence>MRLFRLRAASLIVTVGLLALCMAASLMFGSNNIPLAEVLATLQGEGAHESHVVVIDQRLPRTVVVMVVGASLGVAGALMQGLTRNPLADPGILGINAGSALAVVAAVAFFGQFGIASYVWWAIAGAVVASVAVYALGGAGRRGVTPARLTLAGVALSMAISALVQAILLSNQNAFNEFRYWASGSVEGRGWSVLATVGLFMVVGLVLAFLATPALNALALGDDTGKALGVRVGTTRVMVVVAVTLLCGAATAAVGPIMFVGLAVPYVARMLVGTDQRLVIPACVVVAPIFLLSADIAARLVVMPMEIQTGIMSALIGGPVFIAIVRRKNLETFA</sequence>
<dbReference type="PANTHER" id="PTHR30472:SF1">
    <property type="entry name" value="FE(3+) DICITRATE TRANSPORT SYSTEM PERMEASE PROTEIN FECC-RELATED"/>
    <property type="match status" value="1"/>
</dbReference>
<evidence type="ECO:0000313" key="9">
    <source>
        <dbReference type="EMBL" id="MDR7353834.1"/>
    </source>
</evidence>
<reference evidence="9 10" key="1">
    <citation type="submission" date="2023-07" db="EMBL/GenBank/DDBJ databases">
        <title>Sequencing the genomes of 1000 actinobacteria strains.</title>
        <authorList>
            <person name="Klenk H.-P."/>
        </authorList>
    </citation>
    <scope>NUCLEOTIDE SEQUENCE [LARGE SCALE GENOMIC DNA]</scope>
    <source>
        <strain evidence="9 10">DSM 44508</strain>
    </source>
</reference>
<comment type="subcellular location">
    <subcellularLocation>
        <location evidence="1">Cell membrane</location>
        <topology evidence="1">Multi-pass membrane protein</topology>
    </subcellularLocation>
</comment>
<evidence type="ECO:0000256" key="4">
    <source>
        <dbReference type="ARBA" id="ARBA00022475"/>
    </source>
</evidence>
<name>A0ABU2B728_9CORY</name>
<feature type="transmembrane region" description="Helical" evidence="8">
    <location>
        <begin position="149"/>
        <end position="170"/>
    </location>
</feature>
<evidence type="ECO:0000256" key="8">
    <source>
        <dbReference type="SAM" id="Phobius"/>
    </source>
</evidence>
<dbReference type="Gene3D" id="1.10.3470.10">
    <property type="entry name" value="ABC transporter involved in vitamin B12 uptake, BtuC"/>
    <property type="match status" value="1"/>
</dbReference>
<feature type="transmembrane region" description="Helical" evidence="8">
    <location>
        <begin position="190"/>
        <end position="218"/>
    </location>
</feature>
<feature type="transmembrane region" description="Helical" evidence="8">
    <location>
        <begin position="59"/>
        <end position="79"/>
    </location>
</feature>
<feature type="transmembrane region" description="Helical" evidence="8">
    <location>
        <begin position="239"/>
        <end position="266"/>
    </location>
</feature>
<evidence type="ECO:0000256" key="7">
    <source>
        <dbReference type="ARBA" id="ARBA00023136"/>
    </source>
</evidence>
<accession>A0ABU2B728</accession>
<evidence type="ECO:0000256" key="1">
    <source>
        <dbReference type="ARBA" id="ARBA00004651"/>
    </source>
</evidence>
<keyword evidence="10" id="KW-1185">Reference proteome</keyword>
<keyword evidence="3" id="KW-0813">Transport</keyword>
<keyword evidence="5 8" id="KW-0812">Transmembrane</keyword>
<feature type="transmembrane region" description="Helical" evidence="8">
    <location>
        <begin position="278"/>
        <end position="302"/>
    </location>
</feature>
<dbReference type="InterPro" id="IPR037294">
    <property type="entry name" value="ABC_BtuC-like"/>
</dbReference>
<comment type="similarity">
    <text evidence="2">Belongs to the binding-protein-dependent transport system permease family. FecCD subfamily.</text>
</comment>
<dbReference type="RefSeq" id="WP_277104459.1">
    <property type="nucleotide sequence ID" value="NZ_BAAAJS010000025.1"/>
</dbReference>
<feature type="transmembrane region" description="Helical" evidence="8">
    <location>
        <begin position="91"/>
        <end position="112"/>
    </location>
</feature>
<dbReference type="Proteomes" id="UP001183619">
    <property type="component" value="Unassembled WGS sequence"/>
</dbReference>
<dbReference type="PANTHER" id="PTHR30472">
    <property type="entry name" value="FERRIC ENTEROBACTIN TRANSPORT SYSTEM PERMEASE PROTEIN"/>
    <property type="match status" value="1"/>
</dbReference>
<evidence type="ECO:0000256" key="5">
    <source>
        <dbReference type="ARBA" id="ARBA00022692"/>
    </source>
</evidence>
<evidence type="ECO:0000313" key="10">
    <source>
        <dbReference type="Proteomes" id="UP001183619"/>
    </source>
</evidence>
<proteinExistence type="inferred from homology"/>
<dbReference type="EMBL" id="JAVDYF010000001">
    <property type="protein sequence ID" value="MDR7353834.1"/>
    <property type="molecule type" value="Genomic_DNA"/>
</dbReference>